<evidence type="ECO:0000256" key="12">
    <source>
        <dbReference type="ARBA" id="ARBA00044550"/>
    </source>
</evidence>
<protein>
    <recommendedName>
        <fullName evidence="11">ATP-dependent DNA helicase RecQ</fullName>
        <ecNumber evidence="10">5.6.2.4</ecNumber>
    </recommendedName>
    <alternativeName>
        <fullName evidence="12">DNA 3'-5' helicase RecQ</fullName>
    </alternativeName>
</protein>
<organism evidence="15 16">
    <name type="scientific">Kribbella lupini</name>
    <dbReference type="NCBI Taxonomy" id="291602"/>
    <lineage>
        <taxon>Bacteria</taxon>
        <taxon>Bacillati</taxon>
        <taxon>Actinomycetota</taxon>
        <taxon>Actinomycetes</taxon>
        <taxon>Propionibacteriales</taxon>
        <taxon>Kribbellaceae</taxon>
        <taxon>Kribbella</taxon>
    </lineage>
</organism>
<evidence type="ECO:0000256" key="10">
    <source>
        <dbReference type="ARBA" id="ARBA00034808"/>
    </source>
</evidence>
<evidence type="ECO:0000259" key="14">
    <source>
        <dbReference type="PROSITE" id="PS51194"/>
    </source>
</evidence>
<evidence type="ECO:0000256" key="11">
    <source>
        <dbReference type="ARBA" id="ARBA00044535"/>
    </source>
</evidence>
<dbReference type="Pfam" id="PF16124">
    <property type="entry name" value="RecQ_Zn_bind"/>
    <property type="match status" value="1"/>
</dbReference>
<evidence type="ECO:0000313" key="16">
    <source>
        <dbReference type="Proteomes" id="UP001500363"/>
    </source>
</evidence>
<evidence type="ECO:0000256" key="1">
    <source>
        <dbReference type="ARBA" id="ARBA00005446"/>
    </source>
</evidence>
<dbReference type="NCBIfam" id="TIGR00614">
    <property type="entry name" value="recQ_fam"/>
    <property type="match status" value="1"/>
</dbReference>
<dbReference type="SMART" id="SM00487">
    <property type="entry name" value="DEXDc"/>
    <property type="match status" value="1"/>
</dbReference>
<keyword evidence="2" id="KW-0479">Metal-binding</keyword>
<dbReference type="Gene3D" id="3.40.50.300">
    <property type="entry name" value="P-loop containing nucleotide triphosphate hydrolases"/>
    <property type="match status" value="2"/>
</dbReference>
<dbReference type="Proteomes" id="UP001500363">
    <property type="component" value="Unassembled WGS sequence"/>
</dbReference>
<comment type="caution">
    <text evidence="15">The sequence shown here is derived from an EMBL/GenBank/DDBJ whole genome shotgun (WGS) entry which is preliminary data.</text>
</comment>
<dbReference type="InterPro" id="IPR032284">
    <property type="entry name" value="RecQ_Zn-bd"/>
</dbReference>
<evidence type="ECO:0000256" key="3">
    <source>
        <dbReference type="ARBA" id="ARBA00022741"/>
    </source>
</evidence>
<dbReference type="InterPro" id="IPR014001">
    <property type="entry name" value="Helicase_ATP-bd"/>
</dbReference>
<keyword evidence="7" id="KW-0238">DNA-binding</keyword>
<keyword evidence="8" id="KW-0413">Isomerase</keyword>
<keyword evidence="6" id="KW-0067">ATP-binding</keyword>
<comment type="similarity">
    <text evidence="1">Belongs to the helicase family. RecQ subfamily.</text>
</comment>
<keyword evidence="16" id="KW-1185">Reference proteome</keyword>
<dbReference type="InterPro" id="IPR001650">
    <property type="entry name" value="Helicase_C-like"/>
</dbReference>
<dbReference type="Pfam" id="PF00271">
    <property type="entry name" value="Helicase_C"/>
    <property type="match status" value="1"/>
</dbReference>
<keyword evidence="3" id="KW-0547">Nucleotide-binding</keyword>
<dbReference type="InterPro" id="IPR004589">
    <property type="entry name" value="DNA_helicase_ATP-dep_RecQ"/>
</dbReference>
<dbReference type="PROSITE" id="PS51194">
    <property type="entry name" value="HELICASE_CTER"/>
    <property type="match status" value="1"/>
</dbReference>
<evidence type="ECO:0000256" key="2">
    <source>
        <dbReference type="ARBA" id="ARBA00022723"/>
    </source>
</evidence>
<dbReference type="PANTHER" id="PTHR13710">
    <property type="entry name" value="DNA HELICASE RECQ FAMILY MEMBER"/>
    <property type="match status" value="1"/>
</dbReference>
<comment type="catalytic activity">
    <reaction evidence="9">
        <text>Couples ATP hydrolysis with the unwinding of duplex DNA by translocating in the 3'-5' direction.</text>
        <dbReference type="EC" id="5.6.2.4"/>
    </reaction>
</comment>
<dbReference type="InterPro" id="IPR011545">
    <property type="entry name" value="DEAD/DEAH_box_helicase_dom"/>
</dbReference>
<evidence type="ECO:0000259" key="13">
    <source>
        <dbReference type="PROSITE" id="PS51192"/>
    </source>
</evidence>
<dbReference type="GO" id="GO:0004386">
    <property type="term" value="F:helicase activity"/>
    <property type="evidence" value="ECO:0007669"/>
    <property type="project" value="UniProtKB-KW"/>
</dbReference>
<evidence type="ECO:0000256" key="9">
    <source>
        <dbReference type="ARBA" id="ARBA00034617"/>
    </source>
</evidence>
<evidence type="ECO:0000313" key="15">
    <source>
        <dbReference type="EMBL" id="GAA1520586.1"/>
    </source>
</evidence>
<accession>A0ABP4LC20</accession>
<proteinExistence type="inferred from homology"/>
<name>A0ABP4LC20_9ACTN</name>
<dbReference type="RefSeq" id="WP_344172608.1">
    <property type="nucleotide sequence ID" value="NZ_BAAANC010000001.1"/>
</dbReference>
<dbReference type="SUPFAM" id="SSF52540">
    <property type="entry name" value="P-loop containing nucleoside triphosphate hydrolases"/>
    <property type="match status" value="1"/>
</dbReference>
<evidence type="ECO:0000256" key="7">
    <source>
        <dbReference type="ARBA" id="ARBA00023125"/>
    </source>
</evidence>
<dbReference type="InterPro" id="IPR027417">
    <property type="entry name" value="P-loop_NTPase"/>
</dbReference>
<dbReference type="PROSITE" id="PS51192">
    <property type="entry name" value="HELICASE_ATP_BIND_1"/>
    <property type="match status" value="1"/>
</dbReference>
<dbReference type="PANTHER" id="PTHR13710:SF105">
    <property type="entry name" value="ATP-DEPENDENT DNA HELICASE Q1"/>
    <property type="match status" value="1"/>
</dbReference>
<dbReference type="SMART" id="SM00490">
    <property type="entry name" value="HELICc"/>
    <property type="match status" value="1"/>
</dbReference>
<dbReference type="EC" id="5.6.2.4" evidence="10"/>
<keyword evidence="4" id="KW-0378">Hydrolase</keyword>
<evidence type="ECO:0000256" key="6">
    <source>
        <dbReference type="ARBA" id="ARBA00022840"/>
    </source>
</evidence>
<feature type="domain" description="Helicase ATP-binding" evidence="13">
    <location>
        <begin position="26"/>
        <end position="192"/>
    </location>
</feature>
<dbReference type="CDD" id="cd17920">
    <property type="entry name" value="DEXHc_RecQ"/>
    <property type="match status" value="1"/>
</dbReference>
<evidence type="ECO:0000256" key="8">
    <source>
        <dbReference type="ARBA" id="ARBA00023235"/>
    </source>
</evidence>
<dbReference type="EMBL" id="BAAANC010000001">
    <property type="protein sequence ID" value="GAA1520586.1"/>
    <property type="molecule type" value="Genomic_DNA"/>
</dbReference>
<gene>
    <name evidence="15" type="ORF">GCM10009741_21630</name>
</gene>
<evidence type="ECO:0000256" key="4">
    <source>
        <dbReference type="ARBA" id="ARBA00022801"/>
    </source>
</evidence>
<sequence>MREQLEQEARARFGWTELRPGQLAAMTAVMEGRDTLAVMPTGAGKSAIFQVTAPLLGGLTVVVSPLISLQHDQVAHLDGAAARELNSTISGTERVEIFAALDDGRIDFLFLAPEQLTKPDVLDRLAAAQPTLFVVDEAHCVTSWGHDFRPDYLRLGDAVEALGHPVTVALTATAAQPVREEIVERLRLRDPLVVVAGFDRPNLHLAVLPASDIDVRRELVLRQATENSGCGIVYTATRRETEEYAAALTDRGRRAAAYHAGLRKAQRGATHDAFQAGDLDVVVATTAFGMGIDKPDIRFVVHAALADSLDSYYQEIGRAGRDGEEAKAVLVHGSGDLGLRRFQTASPPDVELVERVLTTIRRSERALLRSEIAERTELSRPLVGRCCSLLEQVRAVRFGKRNRLHPVGDSPTAADDAVALAETRQRVEQSRLDMMREYAETSGCRRQFLLAYFGEQLAGPCGHCDTCEAGLPDTGATDSPYRVNDRVRHEEFGPGAVLRFEDGKIVVRFDAVGYRTLSLATVEEKGLLTPQ</sequence>
<evidence type="ECO:0000256" key="5">
    <source>
        <dbReference type="ARBA" id="ARBA00022806"/>
    </source>
</evidence>
<dbReference type="Gene3D" id="1.10.10.10">
    <property type="entry name" value="Winged helix-like DNA-binding domain superfamily/Winged helix DNA-binding domain"/>
    <property type="match status" value="1"/>
</dbReference>
<keyword evidence="5 15" id="KW-0347">Helicase</keyword>
<reference evidence="16" key="1">
    <citation type="journal article" date="2019" name="Int. J. Syst. Evol. Microbiol.">
        <title>The Global Catalogue of Microorganisms (GCM) 10K type strain sequencing project: providing services to taxonomists for standard genome sequencing and annotation.</title>
        <authorList>
            <consortium name="The Broad Institute Genomics Platform"/>
            <consortium name="The Broad Institute Genome Sequencing Center for Infectious Disease"/>
            <person name="Wu L."/>
            <person name="Ma J."/>
        </authorList>
    </citation>
    <scope>NUCLEOTIDE SEQUENCE [LARGE SCALE GENOMIC DNA]</scope>
    <source>
        <strain evidence="16">JCM 14303</strain>
    </source>
</reference>
<dbReference type="Pfam" id="PF00270">
    <property type="entry name" value="DEAD"/>
    <property type="match status" value="1"/>
</dbReference>
<dbReference type="InterPro" id="IPR036388">
    <property type="entry name" value="WH-like_DNA-bd_sf"/>
</dbReference>
<feature type="domain" description="Helicase C-terminal" evidence="14">
    <location>
        <begin position="220"/>
        <end position="368"/>
    </location>
</feature>